<dbReference type="STRING" id="118062.MCBB_1874"/>
<dbReference type="AlphaFoldDB" id="A0A1D3L4B5"/>
<proteinExistence type="predicted"/>
<sequence length="150" mass="17439">MVSKCEYCQLDGGYGELIHETDCWKIFLAPSQRYLGTCVVALKRQCKNLAELETCEWADFAETVKKLEGSLDEAFRPTLYNWSCFKNASFRNEIPNPEVHWHFIPRYKTKVEFAGISFEDPDFGYIPQPVEKRVSDEVMVKMKAEILKNL</sequence>
<gene>
    <name evidence="2" type="ORF">MCBB_1874</name>
</gene>
<dbReference type="SUPFAM" id="SSF54197">
    <property type="entry name" value="HIT-like"/>
    <property type="match status" value="1"/>
</dbReference>
<dbReference type="Pfam" id="PF01230">
    <property type="entry name" value="HIT"/>
    <property type="match status" value="1"/>
</dbReference>
<dbReference type="RefSeq" id="WP_071907489.1">
    <property type="nucleotide sequence ID" value="NZ_LT607756.1"/>
</dbReference>
<accession>A0A1D3L4B5</accession>
<evidence type="ECO:0000313" key="3">
    <source>
        <dbReference type="Proteomes" id="UP000094707"/>
    </source>
</evidence>
<keyword evidence="3" id="KW-1185">Reference proteome</keyword>
<dbReference type="InterPro" id="IPR036265">
    <property type="entry name" value="HIT-like_sf"/>
</dbReference>
<dbReference type="Proteomes" id="UP000094707">
    <property type="component" value="Chromosome I"/>
</dbReference>
<protein>
    <recommendedName>
        <fullName evidence="1">HIT domain-containing protein</fullName>
    </recommendedName>
</protein>
<dbReference type="PATRIC" id="fig|129848.4.peg.1917"/>
<name>A0A1D3L4B5_9EURY</name>
<dbReference type="GO" id="GO:0003824">
    <property type="term" value="F:catalytic activity"/>
    <property type="evidence" value="ECO:0007669"/>
    <property type="project" value="InterPro"/>
</dbReference>
<dbReference type="GeneID" id="30412712"/>
<reference evidence="2 3" key="1">
    <citation type="submission" date="2016-08" db="EMBL/GenBank/DDBJ databases">
        <authorList>
            <person name="Seilhamer J.J."/>
        </authorList>
    </citation>
    <scope>NUCLEOTIDE SEQUENCE [LARGE SCALE GENOMIC DNA]</scope>
    <source>
        <strain evidence="2">Buetzberg</strain>
    </source>
</reference>
<dbReference type="OrthoDB" id="26806at2157"/>
<dbReference type="EMBL" id="LT607756">
    <property type="protein sequence ID" value="SCG86423.1"/>
    <property type="molecule type" value="Genomic_DNA"/>
</dbReference>
<feature type="domain" description="HIT" evidence="1">
    <location>
        <begin position="17"/>
        <end position="108"/>
    </location>
</feature>
<dbReference type="InterPro" id="IPR011146">
    <property type="entry name" value="HIT-like"/>
</dbReference>
<evidence type="ECO:0000259" key="1">
    <source>
        <dbReference type="Pfam" id="PF01230"/>
    </source>
</evidence>
<dbReference type="KEGG" id="mcub:MCBB_1874"/>
<evidence type="ECO:0000313" key="2">
    <source>
        <dbReference type="EMBL" id="SCG86423.1"/>
    </source>
</evidence>
<dbReference type="Gene3D" id="3.30.428.10">
    <property type="entry name" value="HIT-like"/>
    <property type="match status" value="1"/>
</dbReference>
<organism evidence="2 3">
    <name type="scientific">Methanobacterium congolense</name>
    <dbReference type="NCBI Taxonomy" id="118062"/>
    <lineage>
        <taxon>Archaea</taxon>
        <taxon>Methanobacteriati</taxon>
        <taxon>Methanobacteriota</taxon>
        <taxon>Methanomada group</taxon>
        <taxon>Methanobacteria</taxon>
        <taxon>Methanobacteriales</taxon>
        <taxon>Methanobacteriaceae</taxon>
        <taxon>Methanobacterium</taxon>
    </lineage>
</organism>